<organism evidence="3 4">
    <name type="scientific">Sphingomonas kaistensis</name>
    <dbReference type="NCBI Taxonomy" id="298708"/>
    <lineage>
        <taxon>Bacteria</taxon>
        <taxon>Pseudomonadati</taxon>
        <taxon>Pseudomonadota</taxon>
        <taxon>Alphaproteobacteria</taxon>
        <taxon>Sphingomonadales</taxon>
        <taxon>Sphingomonadaceae</taxon>
        <taxon>Sphingomonas</taxon>
    </lineage>
</organism>
<proteinExistence type="predicted"/>
<feature type="chain" id="PRO_5047392865" evidence="2">
    <location>
        <begin position="24"/>
        <end position="311"/>
    </location>
</feature>
<name>A0ABZ2G0R2_9SPHN</name>
<evidence type="ECO:0000313" key="4">
    <source>
        <dbReference type="Proteomes" id="UP001382935"/>
    </source>
</evidence>
<feature type="region of interest" description="Disordered" evidence="1">
    <location>
        <begin position="280"/>
        <end position="311"/>
    </location>
</feature>
<sequence>MLRSVSAAGSAVMMMLWATAASAQVATAIEADAIAFGTRESVRNMGLSPDGKQAVFVGPGPGRTTIAYHVDIAVGATKPILKASGNPERLQWCEFASDRRLVCRFYAMVQGGAGLLLPSTRTISLNIDGTDIKALGQRETDYDQGLRQTDGAVIDWLPGNGDEILMSRLYVPQGPRAASLSTVRNKQGVGVVKVDTRTLRSIEVEPARRQVGSFLSDGRGNVRVQGISEETGDGQLTGRRKYQYRIAGSRDWRDLEPYQDGEFIPLAVDGDFFRRPLLPSPQGRPLCTHPNRAWRNSVGNTRRQSPQGRHR</sequence>
<keyword evidence="2" id="KW-0732">Signal</keyword>
<evidence type="ECO:0000256" key="1">
    <source>
        <dbReference type="SAM" id="MobiDB-lite"/>
    </source>
</evidence>
<evidence type="ECO:0000256" key="2">
    <source>
        <dbReference type="SAM" id="SignalP"/>
    </source>
</evidence>
<feature type="compositionally biased region" description="Polar residues" evidence="1">
    <location>
        <begin position="297"/>
        <end position="311"/>
    </location>
</feature>
<accession>A0ABZ2G0R2</accession>
<protein>
    <submittedName>
        <fullName evidence="3">Uncharacterized protein</fullName>
    </submittedName>
</protein>
<keyword evidence="4" id="KW-1185">Reference proteome</keyword>
<dbReference type="RefSeq" id="WP_338503294.1">
    <property type="nucleotide sequence ID" value="NZ_CP145607.1"/>
</dbReference>
<gene>
    <name evidence="3" type="ORF">V6R86_07335</name>
</gene>
<reference evidence="3 4" key="1">
    <citation type="submission" date="2024-02" db="EMBL/GenBank/DDBJ databases">
        <title>Full genome sequence of Sphingomonas kaistensis.</title>
        <authorList>
            <person name="Poletto B.L."/>
            <person name="Silva G."/>
            <person name="Galante D."/>
            <person name="Campos K.R."/>
            <person name="Santos M.B.N."/>
            <person name="Sacchi C.T."/>
        </authorList>
    </citation>
    <scope>NUCLEOTIDE SEQUENCE [LARGE SCALE GENOMIC DNA]</scope>
    <source>
        <strain evidence="3 4">MA4R</strain>
    </source>
</reference>
<feature type="signal peptide" evidence="2">
    <location>
        <begin position="1"/>
        <end position="23"/>
    </location>
</feature>
<evidence type="ECO:0000313" key="3">
    <source>
        <dbReference type="EMBL" id="WWM70490.1"/>
    </source>
</evidence>
<dbReference type="Proteomes" id="UP001382935">
    <property type="component" value="Chromosome"/>
</dbReference>
<dbReference type="EMBL" id="CP145607">
    <property type="protein sequence ID" value="WWM70490.1"/>
    <property type="molecule type" value="Genomic_DNA"/>
</dbReference>